<dbReference type="InterPro" id="IPR052814">
    <property type="entry name" value="Peroxisomal_DnaJ"/>
</dbReference>
<dbReference type="InterPro" id="IPR018253">
    <property type="entry name" value="DnaJ_domain_CS"/>
</dbReference>
<dbReference type="CDD" id="cd06257">
    <property type="entry name" value="DnaJ"/>
    <property type="match status" value="1"/>
</dbReference>
<dbReference type="PRINTS" id="PR00625">
    <property type="entry name" value="JDOMAIN"/>
</dbReference>
<accession>A0A0C2XJR6</accession>
<dbReference type="InterPro" id="IPR001623">
    <property type="entry name" value="DnaJ_domain"/>
</dbReference>
<feature type="region of interest" description="Disordered" evidence="1">
    <location>
        <begin position="140"/>
        <end position="234"/>
    </location>
</feature>
<feature type="compositionally biased region" description="Polar residues" evidence="1">
    <location>
        <begin position="191"/>
        <end position="219"/>
    </location>
</feature>
<dbReference type="Pfam" id="PF00226">
    <property type="entry name" value="DnaJ"/>
    <property type="match status" value="1"/>
</dbReference>
<proteinExistence type="predicted"/>
<dbReference type="InterPro" id="IPR036869">
    <property type="entry name" value="J_dom_sf"/>
</dbReference>
<sequence length="487" mass="54259">MAPVDTEYYELLGVAFDADDTELKKAYRKQAMKVSARRFNSVLHFNPIPSQYHPDKNPSSDAEEKFKDISKAYQILSDSNLRAVYDKNGKSMADKEGGVNIEDAATFFANVFGGDRFADYIGEITIMKDMTSVATTMMTEEEKAELEKQLNAETSTPLSPSISAPHAVANGPSRPTSRYGGAHPTPETTHDSSSSPEHVNTNLSTPPQGSGTMSPTLSATERKERKKKQLNAEQKEKLRLQEIERRKKMEERIKTLTAKLIERLRPFVEAKNPGDKDDSETIAFQEKMKREAEDLKLESFGVELLHTIGNVYLMKATSFMKSRRFLGIPGFFSRLKEKGSFAKDVWGVIGSALSVRDLMLEMEKAQARGDVPEEELRALEMDVTGKIMLASWRGARLEVVQVLREVVDNVLKEAGQPDSVLFNRARGLLLIGAIFKSTVPDESDQERRELERMVAEAAAPKQKAPRSRVKSHAAPSATRATVQPSSQ</sequence>
<keyword evidence="4" id="KW-1185">Reference proteome</keyword>
<feature type="domain" description="J" evidence="2">
    <location>
        <begin position="7"/>
        <end position="89"/>
    </location>
</feature>
<organism evidence="3 4">
    <name type="scientific">Amanita muscaria (strain Koide BX008)</name>
    <dbReference type="NCBI Taxonomy" id="946122"/>
    <lineage>
        <taxon>Eukaryota</taxon>
        <taxon>Fungi</taxon>
        <taxon>Dikarya</taxon>
        <taxon>Basidiomycota</taxon>
        <taxon>Agaricomycotina</taxon>
        <taxon>Agaricomycetes</taxon>
        <taxon>Agaricomycetidae</taxon>
        <taxon>Agaricales</taxon>
        <taxon>Pluteineae</taxon>
        <taxon>Amanitaceae</taxon>
        <taxon>Amanita</taxon>
    </lineage>
</organism>
<name>A0A0C2XJR6_AMAMK</name>
<feature type="region of interest" description="Disordered" evidence="1">
    <location>
        <begin position="441"/>
        <end position="487"/>
    </location>
</feature>
<dbReference type="PROSITE" id="PS50076">
    <property type="entry name" value="DNAJ_2"/>
    <property type="match status" value="1"/>
</dbReference>
<reference evidence="3 4" key="1">
    <citation type="submission" date="2014-04" db="EMBL/GenBank/DDBJ databases">
        <title>Evolutionary Origins and Diversification of the Mycorrhizal Mutualists.</title>
        <authorList>
            <consortium name="DOE Joint Genome Institute"/>
            <consortium name="Mycorrhizal Genomics Consortium"/>
            <person name="Kohler A."/>
            <person name="Kuo A."/>
            <person name="Nagy L.G."/>
            <person name="Floudas D."/>
            <person name="Copeland A."/>
            <person name="Barry K.W."/>
            <person name="Cichocki N."/>
            <person name="Veneault-Fourrey C."/>
            <person name="LaButti K."/>
            <person name="Lindquist E.A."/>
            <person name="Lipzen A."/>
            <person name="Lundell T."/>
            <person name="Morin E."/>
            <person name="Murat C."/>
            <person name="Riley R."/>
            <person name="Ohm R."/>
            <person name="Sun H."/>
            <person name="Tunlid A."/>
            <person name="Henrissat B."/>
            <person name="Grigoriev I.V."/>
            <person name="Hibbett D.S."/>
            <person name="Martin F."/>
        </authorList>
    </citation>
    <scope>NUCLEOTIDE SEQUENCE [LARGE SCALE GENOMIC DNA]</scope>
    <source>
        <strain evidence="3 4">Koide BX008</strain>
    </source>
</reference>
<dbReference type="Pfam" id="PF14308">
    <property type="entry name" value="DnaJ-X"/>
    <property type="match status" value="1"/>
</dbReference>
<dbReference type="AlphaFoldDB" id="A0A0C2XJR6"/>
<evidence type="ECO:0000256" key="1">
    <source>
        <dbReference type="SAM" id="MobiDB-lite"/>
    </source>
</evidence>
<dbReference type="Proteomes" id="UP000054549">
    <property type="component" value="Unassembled WGS sequence"/>
</dbReference>
<dbReference type="PANTHER" id="PTHR45006:SF1">
    <property type="entry name" value="DNAJ-LIKE PROTEIN 1"/>
    <property type="match status" value="1"/>
</dbReference>
<dbReference type="GO" id="GO:0016558">
    <property type="term" value="P:protein import into peroxisome matrix"/>
    <property type="evidence" value="ECO:0007669"/>
    <property type="project" value="TreeGrafter"/>
</dbReference>
<dbReference type="GO" id="GO:0005829">
    <property type="term" value="C:cytosol"/>
    <property type="evidence" value="ECO:0007669"/>
    <property type="project" value="TreeGrafter"/>
</dbReference>
<dbReference type="HOGENOM" id="CLU_025145_3_1_1"/>
<dbReference type="FunCoup" id="A0A0C2XJR6">
    <property type="interactions" value="341"/>
</dbReference>
<protein>
    <recommendedName>
        <fullName evidence="2">J domain-containing protein</fullName>
    </recommendedName>
</protein>
<gene>
    <name evidence="3" type="ORF">M378DRAFT_777890</name>
</gene>
<evidence type="ECO:0000313" key="3">
    <source>
        <dbReference type="EMBL" id="KIL69323.1"/>
    </source>
</evidence>
<dbReference type="EMBL" id="KN818226">
    <property type="protein sequence ID" value="KIL69323.1"/>
    <property type="molecule type" value="Genomic_DNA"/>
</dbReference>
<dbReference type="Gene3D" id="1.10.287.110">
    <property type="entry name" value="DnaJ domain"/>
    <property type="match status" value="1"/>
</dbReference>
<feature type="compositionally biased region" description="Polar residues" evidence="1">
    <location>
        <begin position="478"/>
        <end position="487"/>
    </location>
</feature>
<evidence type="ECO:0000313" key="4">
    <source>
        <dbReference type="Proteomes" id="UP000054549"/>
    </source>
</evidence>
<dbReference type="STRING" id="946122.A0A0C2XJR6"/>
<dbReference type="SUPFAM" id="SSF46565">
    <property type="entry name" value="Chaperone J-domain"/>
    <property type="match status" value="1"/>
</dbReference>
<dbReference type="PANTHER" id="PTHR45006">
    <property type="entry name" value="DNAJ-LIKE PROTEIN 1"/>
    <property type="match status" value="1"/>
</dbReference>
<dbReference type="OrthoDB" id="552049at2759"/>
<dbReference type="SMART" id="SM00271">
    <property type="entry name" value="DnaJ"/>
    <property type="match status" value="1"/>
</dbReference>
<feature type="compositionally biased region" description="Basic and acidic residues" evidence="1">
    <location>
        <begin position="445"/>
        <end position="454"/>
    </location>
</feature>
<dbReference type="InParanoid" id="A0A0C2XJR6"/>
<dbReference type="InterPro" id="IPR026894">
    <property type="entry name" value="DnaJ_X"/>
</dbReference>
<dbReference type="PROSITE" id="PS00636">
    <property type="entry name" value="DNAJ_1"/>
    <property type="match status" value="1"/>
</dbReference>
<evidence type="ECO:0000259" key="2">
    <source>
        <dbReference type="PROSITE" id="PS50076"/>
    </source>
</evidence>